<comment type="caution">
    <text evidence="1">The sequence shown here is derived from an EMBL/GenBank/DDBJ whole genome shotgun (WGS) entry which is preliminary data.</text>
</comment>
<reference evidence="1 2" key="1">
    <citation type="journal article" date="2016" name="Nat. Commun.">
        <title>Thousands of microbial genomes shed light on interconnected biogeochemical processes in an aquifer system.</title>
        <authorList>
            <person name="Anantharaman K."/>
            <person name="Brown C.T."/>
            <person name="Hug L.A."/>
            <person name="Sharon I."/>
            <person name="Castelle C.J."/>
            <person name="Probst A.J."/>
            <person name="Thomas B.C."/>
            <person name="Singh A."/>
            <person name="Wilkins M.J."/>
            <person name="Karaoz U."/>
            <person name="Brodie E.L."/>
            <person name="Williams K.H."/>
            <person name="Hubbard S.S."/>
            <person name="Banfield J.F."/>
        </authorList>
    </citation>
    <scope>NUCLEOTIDE SEQUENCE [LARGE SCALE GENOMIC DNA]</scope>
</reference>
<evidence type="ECO:0000313" key="1">
    <source>
        <dbReference type="EMBL" id="OGY82866.1"/>
    </source>
</evidence>
<dbReference type="STRING" id="1798543.A2898_04745"/>
<dbReference type="Pfam" id="PF13489">
    <property type="entry name" value="Methyltransf_23"/>
    <property type="match status" value="1"/>
</dbReference>
<dbReference type="InterPro" id="IPR029063">
    <property type="entry name" value="SAM-dependent_MTases_sf"/>
</dbReference>
<gene>
    <name evidence="1" type="ORF">A2898_04745</name>
</gene>
<organism evidence="1 2">
    <name type="scientific">Candidatus Kerfeldbacteria bacterium RIFCSPLOWO2_01_FULL_48_11</name>
    <dbReference type="NCBI Taxonomy" id="1798543"/>
    <lineage>
        <taxon>Bacteria</taxon>
        <taxon>Candidatus Kerfeldiibacteriota</taxon>
    </lineage>
</organism>
<dbReference type="AlphaFoldDB" id="A0A1G2B292"/>
<proteinExistence type="predicted"/>
<dbReference type="Proteomes" id="UP000179164">
    <property type="component" value="Unassembled WGS sequence"/>
</dbReference>
<dbReference type="CDD" id="cd02440">
    <property type="entry name" value="AdoMet_MTases"/>
    <property type="match status" value="1"/>
</dbReference>
<dbReference type="EMBL" id="MHKE01000017">
    <property type="protein sequence ID" value="OGY82866.1"/>
    <property type="molecule type" value="Genomic_DNA"/>
</dbReference>
<sequence length="236" mass="27192">MSATDEIIRRWYPTYRDVGYYLKQYLAKYITPDVRVLDVGCGRQTYGQEYYRRAHEWVGVDPDRQAIAENTMPLTHKLTSEIKDLPLSLGQFDVITAQWVLEHLQNPESDIRRLNTVCKPGGYVIFTTTNVHSPVIWMSKIAPTSLKKRMRKALLGIEEKDTYPTAYRINTLGKIDTIFSAAGFTRVEVRTVGVLAYFSFNMVILRLKILLDRLVDPLGIFSSMNTHIVGVYRKKH</sequence>
<name>A0A1G2B292_9BACT</name>
<protein>
    <recommendedName>
        <fullName evidence="3">Methyltransferase type 11 domain-containing protein</fullName>
    </recommendedName>
</protein>
<dbReference type="PANTHER" id="PTHR43861">
    <property type="entry name" value="TRANS-ACONITATE 2-METHYLTRANSFERASE-RELATED"/>
    <property type="match status" value="1"/>
</dbReference>
<dbReference type="SUPFAM" id="SSF53335">
    <property type="entry name" value="S-adenosyl-L-methionine-dependent methyltransferases"/>
    <property type="match status" value="1"/>
</dbReference>
<accession>A0A1G2B292</accession>
<evidence type="ECO:0000313" key="2">
    <source>
        <dbReference type="Proteomes" id="UP000179164"/>
    </source>
</evidence>
<evidence type="ECO:0008006" key="3">
    <source>
        <dbReference type="Google" id="ProtNLM"/>
    </source>
</evidence>
<dbReference type="Gene3D" id="3.40.50.150">
    <property type="entry name" value="Vaccinia Virus protein VP39"/>
    <property type="match status" value="1"/>
</dbReference>